<reference evidence="4" key="1">
    <citation type="submission" date="2022-11" db="EMBL/GenBank/DDBJ databases">
        <title>Genome Resource of Sclerotinia nivalis Strain SnTB1, a Plant Pathogen Isolated from American Ginseng.</title>
        <authorList>
            <person name="Fan S."/>
        </authorList>
    </citation>
    <scope>NUCLEOTIDE SEQUENCE</scope>
    <source>
        <strain evidence="4">SnTB1</strain>
    </source>
</reference>
<feature type="region of interest" description="Disordered" evidence="2">
    <location>
        <begin position="384"/>
        <end position="419"/>
    </location>
</feature>
<sequence length="525" mass="60830">MTVLSGVAGLVGEIEVRFKRHQGKYYDEYVKLEPGEAIREPNHERYIIAEPGTKYYVEVTLREGFDFGKYDLIQAKLYMDEEEVSYADFEPSKHGFDGRKTKKDLVKNIRYANVEIDGQRRGSMFIFGNMEMGKDKHLSKETDDMSIPPHSSLTITVYFVFYESVTVALSDDEYEEAISNWKGCSKLRSASNNSTEHEPEKPKRTMTSLQCGQCIDEFKFYPRSAEFLEKVNIVKYPPSLYLFDWNALNREERKSAIEDLQALERSHWDGIKENEDGQGFQSKSSRRRTYPKRNEPKEWRSWGKMYDNEKRQAFEILKERLKARERGEVHFEYINIDGKVISFGEEAEARELAPAEGMPAAVPFEDNMETPVVRKLSTVTQLEQDMEARPAEETPTAITKPKPEDIRNSLPDNFNARTVDVPPQMKTEYTNVISLDSDDDIIFVSETKVPKVQRSTGPSQAIKQDTTESVDEELQQLNELQKLKEEKENLKRDIELLEKKRKIDEITKKIEDAEKKAKAKKIKTE</sequence>
<dbReference type="AlphaFoldDB" id="A0A9X0DN85"/>
<feature type="coiled-coil region" evidence="1">
    <location>
        <begin position="463"/>
        <end position="523"/>
    </location>
</feature>
<dbReference type="Proteomes" id="UP001152300">
    <property type="component" value="Unassembled WGS sequence"/>
</dbReference>
<feature type="domain" description="DUF7918" evidence="3">
    <location>
        <begin position="22"/>
        <end position="167"/>
    </location>
</feature>
<dbReference type="OrthoDB" id="3500708at2759"/>
<gene>
    <name evidence="4" type="ORF">OCU04_003945</name>
</gene>
<keyword evidence="1" id="KW-0175">Coiled coil</keyword>
<accession>A0A9X0DN85</accession>
<evidence type="ECO:0000259" key="3">
    <source>
        <dbReference type="Pfam" id="PF25534"/>
    </source>
</evidence>
<evidence type="ECO:0000313" key="4">
    <source>
        <dbReference type="EMBL" id="KAJ8068385.1"/>
    </source>
</evidence>
<protein>
    <recommendedName>
        <fullName evidence="3">DUF7918 domain-containing protein</fullName>
    </recommendedName>
</protein>
<name>A0A9X0DN85_9HELO</name>
<dbReference type="Pfam" id="PF25534">
    <property type="entry name" value="DUF7918"/>
    <property type="match status" value="1"/>
</dbReference>
<feature type="region of interest" description="Disordered" evidence="2">
    <location>
        <begin position="271"/>
        <end position="294"/>
    </location>
</feature>
<dbReference type="InterPro" id="IPR057678">
    <property type="entry name" value="DUF7918"/>
</dbReference>
<evidence type="ECO:0000256" key="2">
    <source>
        <dbReference type="SAM" id="MobiDB-lite"/>
    </source>
</evidence>
<evidence type="ECO:0000256" key="1">
    <source>
        <dbReference type="SAM" id="Coils"/>
    </source>
</evidence>
<comment type="caution">
    <text evidence="4">The sequence shown here is derived from an EMBL/GenBank/DDBJ whole genome shotgun (WGS) entry which is preliminary data.</text>
</comment>
<evidence type="ECO:0000313" key="5">
    <source>
        <dbReference type="Proteomes" id="UP001152300"/>
    </source>
</evidence>
<dbReference type="EMBL" id="JAPEIS010000003">
    <property type="protein sequence ID" value="KAJ8068385.1"/>
    <property type="molecule type" value="Genomic_DNA"/>
</dbReference>
<organism evidence="4 5">
    <name type="scientific">Sclerotinia nivalis</name>
    <dbReference type="NCBI Taxonomy" id="352851"/>
    <lineage>
        <taxon>Eukaryota</taxon>
        <taxon>Fungi</taxon>
        <taxon>Dikarya</taxon>
        <taxon>Ascomycota</taxon>
        <taxon>Pezizomycotina</taxon>
        <taxon>Leotiomycetes</taxon>
        <taxon>Helotiales</taxon>
        <taxon>Sclerotiniaceae</taxon>
        <taxon>Sclerotinia</taxon>
    </lineage>
</organism>
<keyword evidence="5" id="KW-1185">Reference proteome</keyword>
<proteinExistence type="predicted"/>